<gene>
    <name evidence="2" type="ORF">DJ90_5218</name>
    <name evidence="3" type="ORF">GNQ08_08645</name>
</gene>
<dbReference type="PATRIC" id="fig|44252.3.peg.6674"/>
<dbReference type="STRING" id="44252.DJ90_5218"/>
<dbReference type="AlphaFoldDB" id="A0A090XFM7"/>
<dbReference type="RefSeq" id="WP_036626771.1">
    <property type="nucleotide sequence ID" value="NZ_BGML01000015.1"/>
</dbReference>
<reference evidence="2 4" key="1">
    <citation type="submission" date="2014-04" db="EMBL/GenBank/DDBJ databases">
        <authorList>
            <person name="Bishop-Lilly K.A."/>
            <person name="Broomall S.M."/>
            <person name="Chain P.S."/>
            <person name="Chertkov O."/>
            <person name="Coyne S.R."/>
            <person name="Daligault H.E."/>
            <person name="Davenport K.W."/>
            <person name="Erkkila T."/>
            <person name="Frey K.G."/>
            <person name="Gibbons H.S."/>
            <person name="Gu W."/>
            <person name="Jaissle J."/>
            <person name="Johnson S.L."/>
            <person name="Koroleva G.I."/>
            <person name="Ladner J.T."/>
            <person name="Lo C.-C."/>
            <person name="Minogue T.D."/>
            <person name="Munk C."/>
            <person name="Palacios G.F."/>
            <person name="Redden C.L."/>
            <person name="Rosenzweig C.N."/>
            <person name="Scholz M.B."/>
            <person name="Teshima H."/>
            <person name="Xu Y."/>
        </authorList>
    </citation>
    <scope>NUCLEOTIDE SEQUENCE [LARGE SCALE GENOMIC DNA]</scope>
    <source>
        <strain evidence="2 4">8244</strain>
    </source>
</reference>
<keyword evidence="4" id="KW-1185">Reference proteome</keyword>
<protein>
    <submittedName>
        <fullName evidence="3">DUF5050 domain-containing protein</fullName>
    </submittedName>
</protein>
<dbReference type="SUPFAM" id="SSF75011">
    <property type="entry name" value="3-carboxy-cis,cis-mucoante lactonizing enzyme"/>
    <property type="match status" value="1"/>
</dbReference>
<evidence type="ECO:0000313" key="3">
    <source>
        <dbReference type="EMBL" id="MUG22481.1"/>
    </source>
</evidence>
<dbReference type="InterPro" id="IPR032485">
    <property type="entry name" value="LRP1-like_beta_prop"/>
</dbReference>
<proteinExistence type="predicted"/>
<name>A0A090XFM7_PAEMA</name>
<organism evidence="2 4">
    <name type="scientific">Paenibacillus macerans</name>
    <name type="common">Bacillus macerans</name>
    <dbReference type="NCBI Taxonomy" id="44252"/>
    <lineage>
        <taxon>Bacteria</taxon>
        <taxon>Bacillati</taxon>
        <taxon>Bacillota</taxon>
        <taxon>Bacilli</taxon>
        <taxon>Bacillales</taxon>
        <taxon>Paenibacillaceae</taxon>
        <taxon>Paenibacillus</taxon>
    </lineage>
</organism>
<dbReference type="HOGENOM" id="CLU_1000559_0_0_9"/>
<feature type="domain" description="Prolow-density lipoprotein receptor-related protein 1-like beta-propeller" evidence="1">
    <location>
        <begin position="9"/>
        <end position="251"/>
    </location>
</feature>
<dbReference type="Proteomes" id="UP000029278">
    <property type="component" value="Unassembled WGS sequence"/>
</dbReference>
<dbReference type="GeneID" id="77010002"/>
<dbReference type="EMBL" id="WNZZ01000004">
    <property type="protein sequence ID" value="MUG22481.1"/>
    <property type="molecule type" value="Genomic_DNA"/>
</dbReference>
<accession>A0A090XFM7</accession>
<sequence>MGDHFGGSGLVLAAGGKLLLTDICHYSGTFWLDPASGETKLLDGVFWFMNPADDGIYASDQQRGHRLCRIDPRTGAVEPVSQAPCGGLIRQGDWLYYINEEDRKLYRLRMDGRGESRIADEAVEAFAMDGDEIYYATNLGIRTCRPDGSEREIVSDAAATGLFLLGEKLVYADKKNRRLLTVFDLRTGSARAYDDLVPGSLCTDGRYLYCSNRMHADTIYRIDLELGSKIRICGDSADHLHVIGGEMYFSSRFEWHKMSLSGGQAAKVITNSRGQYDE</sequence>
<evidence type="ECO:0000313" key="4">
    <source>
        <dbReference type="Proteomes" id="UP000029278"/>
    </source>
</evidence>
<evidence type="ECO:0000259" key="1">
    <source>
        <dbReference type="Pfam" id="PF16472"/>
    </source>
</evidence>
<evidence type="ECO:0000313" key="2">
    <source>
        <dbReference type="EMBL" id="KFM83719.1"/>
    </source>
</evidence>
<comment type="caution">
    <text evidence="2">The sequence shown here is derived from an EMBL/GenBank/DDBJ whole genome shotgun (WGS) entry which is preliminary data.</text>
</comment>
<dbReference type="Pfam" id="PF16472">
    <property type="entry name" value="DUF5050"/>
    <property type="match status" value="1"/>
</dbReference>
<evidence type="ECO:0000313" key="5">
    <source>
        <dbReference type="Proteomes" id="UP000442469"/>
    </source>
</evidence>
<dbReference type="OrthoDB" id="2663624at2"/>
<dbReference type="EMBL" id="JMQA01000064">
    <property type="protein sequence ID" value="KFM83719.1"/>
    <property type="molecule type" value="Genomic_DNA"/>
</dbReference>
<dbReference type="Proteomes" id="UP000442469">
    <property type="component" value="Unassembled WGS sequence"/>
</dbReference>
<reference evidence="3 5" key="2">
    <citation type="submission" date="2019-11" db="EMBL/GenBank/DDBJ databases">
        <title>Draft genome sequences of five Paenibacillus species of dairy origin.</title>
        <authorList>
            <person name="Olajide A.M."/>
            <person name="Chen S."/>
            <person name="Lapointe G."/>
        </authorList>
    </citation>
    <scope>NUCLEOTIDE SEQUENCE [LARGE SCALE GENOMIC DNA]</scope>
    <source>
        <strain evidence="3 5">3CT49</strain>
    </source>
</reference>